<dbReference type="PANTHER" id="PTHR34239">
    <property type="entry name" value="APPLE DOMAIN-CONTAINING PROTEIN"/>
    <property type="match status" value="1"/>
</dbReference>
<evidence type="ECO:0000313" key="2">
    <source>
        <dbReference type="EnsemblMetazoa" id="XP_011666216"/>
    </source>
</evidence>
<reference evidence="3" key="1">
    <citation type="submission" date="2015-02" db="EMBL/GenBank/DDBJ databases">
        <title>Genome sequencing for Strongylocentrotus purpuratus.</title>
        <authorList>
            <person name="Murali S."/>
            <person name="Liu Y."/>
            <person name="Vee V."/>
            <person name="English A."/>
            <person name="Wang M."/>
            <person name="Skinner E."/>
            <person name="Han Y."/>
            <person name="Muzny D.M."/>
            <person name="Worley K.C."/>
            <person name="Gibbs R.A."/>
        </authorList>
    </citation>
    <scope>NUCLEOTIDE SEQUENCE</scope>
</reference>
<feature type="region of interest" description="Disordered" evidence="1">
    <location>
        <begin position="142"/>
        <end position="177"/>
    </location>
</feature>
<dbReference type="InParanoid" id="A0A7M7HJW6"/>
<proteinExistence type="predicted"/>
<feature type="region of interest" description="Disordered" evidence="1">
    <location>
        <begin position="1"/>
        <end position="80"/>
    </location>
</feature>
<dbReference type="KEGG" id="spu:105439200"/>
<feature type="compositionally biased region" description="Basic and acidic residues" evidence="1">
    <location>
        <begin position="7"/>
        <end position="23"/>
    </location>
</feature>
<dbReference type="AlphaFoldDB" id="A0A7M7HJW6"/>
<dbReference type="Proteomes" id="UP000007110">
    <property type="component" value="Unassembled WGS sequence"/>
</dbReference>
<evidence type="ECO:0000256" key="1">
    <source>
        <dbReference type="SAM" id="MobiDB-lite"/>
    </source>
</evidence>
<evidence type="ECO:0000313" key="3">
    <source>
        <dbReference type="Proteomes" id="UP000007110"/>
    </source>
</evidence>
<accession>A0A7M7HJW6</accession>
<dbReference type="PANTHER" id="PTHR34239:SF2">
    <property type="entry name" value="TRANSPOSABLE ELEMENT P TRANSPOSASE_THAP9 CONSERVED DOMAIN-CONTAINING PROTEIN"/>
    <property type="match status" value="1"/>
</dbReference>
<reference evidence="2" key="2">
    <citation type="submission" date="2021-01" db="UniProtKB">
        <authorList>
            <consortium name="EnsemblMetazoa"/>
        </authorList>
    </citation>
    <scope>IDENTIFICATION</scope>
</reference>
<dbReference type="RefSeq" id="XP_011666216.2">
    <property type="nucleotide sequence ID" value="XM_011667914.2"/>
</dbReference>
<dbReference type="OrthoDB" id="5988333at2759"/>
<sequence length="434" mass="47527">MSTSKKKMSEGDKSGSAERERAPGKANENVPSHPAKPGAGVSLACHPEPKRSTVPTQQKASTSLTTPKKCSSKKKHVEPNPEIESLKERLNHFEGLLTKVVDALPKQTFTSTSSENPHFQREGDNVFTTADEFWDNHDHDMAAGSSGPLQADYGGNPGEEHGGIPGEEPAGFGLDSDDAPVPSFAAKFAVPTGVGKPLDSELANSASYLMGHNLEEKTIEETAIKYPCPANCILMDAPKVNTAIWENLPAETRSRDLKLQRIQKALTKGIGAFVQTLDSHNMSDTQQDALALLCNANFEMNCMRKDMIRPDMNKNYTHLCKPANPVTKLLFGDELGKKVKDLQDQHKAAAGVMRGAANFPKPSYHPYRRYTEAAKRQARDAGWFSNTARHNPGAGNMNTNRPFLGRRPSWRGRPAPHTQTPQTGQRRPFRGGKK</sequence>
<feature type="compositionally biased region" description="Polar residues" evidence="1">
    <location>
        <begin position="53"/>
        <end position="69"/>
    </location>
</feature>
<protein>
    <submittedName>
        <fullName evidence="2">Uncharacterized protein</fullName>
    </submittedName>
</protein>
<dbReference type="GeneID" id="105439200"/>
<organism evidence="2 3">
    <name type="scientific">Strongylocentrotus purpuratus</name>
    <name type="common">Purple sea urchin</name>
    <dbReference type="NCBI Taxonomy" id="7668"/>
    <lineage>
        <taxon>Eukaryota</taxon>
        <taxon>Metazoa</taxon>
        <taxon>Echinodermata</taxon>
        <taxon>Eleutherozoa</taxon>
        <taxon>Echinozoa</taxon>
        <taxon>Echinoidea</taxon>
        <taxon>Euechinoidea</taxon>
        <taxon>Echinacea</taxon>
        <taxon>Camarodonta</taxon>
        <taxon>Echinidea</taxon>
        <taxon>Strongylocentrotidae</taxon>
        <taxon>Strongylocentrotus</taxon>
    </lineage>
</organism>
<feature type="region of interest" description="Disordered" evidence="1">
    <location>
        <begin position="385"/>
        <end position="434"/>
    </location>
</feature>
<dbReference type="EnsemblMetazoa" id="XM_011667914">
    <property type="protein sequence ID" value="XP_011666216"/>
    <property type="gene ID" value="LOC105439200"/>
</dbReference>
<keyword evidence="3" id="KW-1185">Reference proteome</keyword>
<name>A0A7M7HJW6_STRPU</name>